<dbReference type="InterPro" id="IPR001387">
    <property type="entry name" value="Cro/C1-type_HTH"/>
</dbReference>
<name>A0A3A9ZCA8_9ACTN</name>
<evidence type="ECO:0000256" key="1">
    <source>
        <dbReference type="ARBA" id="ARBA00023125"/>
    </source>
</evidence>
<dbReference type="AlphaFoldDB" id="A0A3A9ZCA8"/>
<dbReference type="Gene3D" id="1.10.260.40">
    <property type="entry name" value="lambda repressor-like DNA-binding domains"/>
    <property type="match status" value="1"/>
</dbReference>
<proteinExistence type="predicted"/>
<dbReference type="RefSeq" id="WP_120675764.1">
    <property type="nucleotide sequence ID" value="NZ_RBAL01000002.1"/>
</dbReference>
<dbReference type="OrthoDB" id="3420984at2"/>
<dbReference type="SUPFAM" id="SSF47413">
    <property type="entry name" value="lambda repressor-like DNA-binding domains"/>
    <property type="match status" value="1"/>
</dbReference>
<dbReference type="CDD" id="cd00093">
    <property type="entry name" value="HTH_XRE"/>
    <property type="match status" value="1"/>
</dbReference>
<dbReference type="Proteomes" id="UP000272474">
    <property type="component" value="Unassembled WGS sequence"/>
</dbReference>
<accession>A0A3A9ZCA8</accession>
<sequence>MMDADFTIGDRIARFRAKRKLTQEQLAERSGLSVDVVRKLEQGQRQTARLTTLNALAATLDVEPSVLMGHQPGTFEVRAEGDSPSVLALPMPRRADHAAARSAPSRVCARRARFHVDQALAHAELQDDAHAVRALLAAEATAPEWMRYHATSRRLTAELLTRERRRTSPVRELAERLHLDD</sequence>
<gene>
    <name evidence="3" type="ORF">D7294_04625</name>
</gene>
<protein>
    <submittedName>
        <fullName evidence="3">XRE family transcriptional regulator</fullName>
    </submittedName>
</protein>
<dbReference type="PANTHER" id="PTHR46797:SF1">
    <property type="entry name" value="METHYLPHOSPHONATE SYNTHASE"/>
    <property type="match status" value="1"/>
</dbReference>
<evidence type="ECO:0000313" key="3">
    <source>
        <dbReference type="EMBL" id="RKN45749.1"/>
    </source>
</evidence>
<keyword evidence="1" id="KW-0238">DNA-binding</keyword>
<dbReference type="InterPro" id="IPR050807">
    <property type="entry name" value="TransReg_Diox_bact_type"/>
</dbReference>
<evidence type="ECO:0000313" key="4">
    <source>
        <dbReference type="Proteomes" id="UP000272474"/>
    </source>
</evidence>
<dbReference type="GO" id="GO:0005829">
    <property type="term" value="C:cytosol"/>
    <property type="evidence" value="ECO:0007669"/>
    <property type="project" value="TreeGrafter"/>
</dbReference>
<dbReference type="PANTHER" id="PTHR46797">
    <property type="entry name" value="HTH-TYPE TRANSCRIPTIONAL REGULATOR"/>
    <property type="match status" value="1"/>
</dbReference>
<dbReference type="GO" id="GO:0003677">
    <property type="term" value="F:DNA binding"/>
    <property type="evidence" value="ECO:0007669"/>
    <property type="project" value="UniProtKB-KW"/>
</dbReference>
<dbReference type="Pfam" id="PF01381">
    <property type="entry name" value="HTH_3"/>
    <property type="match status" value="1"/>
</dbReference>
<evidence type="ECO:0000259" key="2">
    <source>
        <dbReference type="PROSITE" id="PS50943"/>
    </source>
</evidence>
<keyword evidence="4" id="KW-1185">Reference proteome</keyword>
<dbReference type="GO" id="GO:0003700">
    <property type="term" value="F:DNA-binding transcription factor activity"/>
    <property type="evidence" value="ECO:0007669"/>
    <property type="project" value="TreeGrafter"/>
</dbReference>
<dbReference type="InterPro" id="IPR010982">
    <property type="entry name" value="Lambda_DNA-bd_dom_sf"/>
</dbReference>
<organism evidence="3 4">
    <name type="scientific">Streptomyces hoynatensis</name>
    <dbReference type="NCBI Taxonomy" id="1141874"/>
    <lineage>
        <taxon>Bacteria</taxon>
        <taxon>Bacillati</taxon>
        <taxon>Actinomycetota</taxon>
        <taxon>Actinomycetes</taxon>
        <taxon>Kitasatosporales</taxon>
        <taxon>Streptomycetaceae</taxon>
        <taxon>Streptomyces</taxon>
    </lineage>
</organism>
<comment type="caution">
    <text evidence="3">The sequence shown here is derived from an EMBL/GenBank/DDBJ whole genome shotgun (WGS) entry which is preliminary data.</text>
</comment>
<reference evidence="3 4" key="1">
    <citation type="journal article" date="2014" name="Int. J. Syst. Evol. Microbiol.">
        <title>Streptomyces hoynatensis sp. nov., isolated from deep marine sediment.</title>
        <authorList>
            <person name="Veyisoglu A."/>
            <person name="Sahin N."/>
        </authorList>
    </citation>
    <scope>NUCLEOTIDE SEQUENCE [LARGE SCALE GENOMIC DNA]</scope>
    <source>
        <strain evidence="3 4">KCTC 29097</strain>
    </source>
</reference>
<dbReference type="EMBL" id="RBAL01000002">
    <property type="protein sequence ID" value="RKN45749.1"/>
    <property type="molecule type" value="Genomic_DNA"/>
</dbReference>
<dbReference type="SMART" id="SM00530">
    <property type="entry name" value="HTH_XRE"/>
    <property type="match status" value="1"/>
</dbReference>
<feature type="domain" description="HTH cro/C1-type" evidence="2">
    <location>
        <begin position="12"/>
        <end position="67"/>
    </location>
</feature>
<dbReference type="PROSITE" id="PS50943">
    <property type="entry name" value="HTH_CROC1"/>
    <property type="match status" value="1"/>
</dbReference>